<protein>
    <submittedName>
        <fullName evidence="1">Uncharacterized protein</fullName>
    </submittedName>
</protein>
<gene>
    <name evidence="1" type="ORF">S12H4_35454</name>
</gene>
<organism evidence="1">
    <name type="scientific">marine sediment metagenome</name>
    <dbReference type="NCBI Taxonomy" id="412755"/>
    <lineage>
        <taxon>unclassified sequences</taxon>
        <taxon>metagenomes</taxon>
        <taxon>ecological metagenomes</taxon>
    </lineage>
</organism>
<dbReference type="EMBL" id="BARW01021060">
    <property type="protein sequence ID" value="GAI98917.1"/>
    <property type="molecule type" value="Genomic_DNA"/>
</dbReference>
<reference evidence="1" key="1">
    <citation type="journal article" date="2014" name="Front. Microbiol.">
        <title>High frequency of phylogenetically diverse reductive dehalogenase-homologous genes in deep subseafloor sedimentary metagenomes.</title>
        <authorList>
            <person name="Kawai M."/>
            <person name="Futagami T."/>
            <person name="Toyoda A."/>
            <person name="Takaki Y."/>
            <person name="Nishi S."/>
            <person name="Hori S."/>
            <person name="Arai W."/>
            <person name="Tsubouchi T."/>
            <person name="Morono Y."/>
            <person name="Uchiyama I."/>
            <person name="Ito T."/>
            <person name="Fujiyama A."/>
            <person name="Inagaki F."/>
            <person name="Takami H."/>
        </authorList>
    </citation>
    <scope>NUCLEOTIDE SEQUENCE</scope>
    <source>
        <strain evidence="1">Expedition CK06-06</strain>
    </source>
</reference>
<evidence type="ECO:0000313" key="1">
    <source>
        <dbReference type="EMBL" id="GAI98917.1"/>
    </source>
</evidence>
<proteinExistence type="predicted"/>
<sequence>MPQLTFSQLLTANQLGYNPLAGWQFETVPYQYVNGAAVKLLVDATDVNTRMTVYSGSQTIQERSPISGNGVVGVIPVDEACPSVVFRAGPGDRLKLAIDEVAGGTPSVHGIVILEPL</sequence>
<comment type="caution">
    <text evidence="1">The sequence shown here is derived from an EMBL/GenBank/DDBJ whole genome shotgun (WGS) entry which is preliminary data.</text>
</comment>
<name>X1T0R8_9ZZZZ</name>
<dbReference type="AlphaFoldDB" id="X1T0R8"/>
<accession>X1T0R8</accession>